<dbReference type="Proteomes" id="UP000232638">
    <property type="component" value="Chromosome"/>
</dbReference>
<dbReference type="Gene3D" id="2.40.30.170">
    <property type="match status" value="1"/>
</dbReference>
<dbReference type="KEGG" id="tsy:THSYN_17030"/>
<protein>
    <submittedName>
        <fullName evidence="4">Efflux transporter periplasmic adaptor subunit</fullName>
    </submittedName>
</protein>
<name>A0A2K8UA70_9GAMM</name>
<dbReference type="GO" id="GO:1990281">
    <property type="term" value="C:efflux pump complex"/>
    <property type="evidence" value="ECO:0007669"/>
    <property type="project" value="TreeGrafter"/>
</dbReference>
<dbReference type="Gene3D" id="1.10.287.470">
    <property type="entry name" value="Helix hairpin bin"/>
    <property type="match status" value="1"/>
</dbReference>
<dbReference type="PANTHER" id="PTHR30469:SF15">
    <property type="entry name" value="HLYD FAMILY OF SECRETION PROTEINS"/>
    <property type="match status" value="1"/>
</dbReference>
<dbReference type="InterPro" id="IPR006143">
    <property type="entry name" value="RND_pump_MFP"/>
</dbReference>
<dbReference type="NCBIfam" id="TIGR01730">
    <property type="entry name" value="RND_mfp"/>
    <property type="match status" value="1"/>
</dbReference>
<dbReference type="GO" id="GO:0015562">
    <property type="term" value="F:efflux transmembrane transporter activity"/>
    <property type="evidence" value="ECO:0007669"/>
    <property type="project" value="TreeGrafter"/>
</dbReference>
<evidence type="ECO:0000313" key="4">
    <source>
        <dbReference type="EMBL" id="AUB82478.1"/>
    </source>
</evidence>
<gene>
    <name evidence="4" type="ORF">THSYN_17030</name>
</gene>
<dbReference type="Gene3D" id="2.40.420.20">
    <property type="match status" value="1"/>
</dbReference>
<dbReference type="Gene3D" id="2.40.50.100">
    <property type="match status" value="1"/>
</dbReference>
<dbReference type="Pfam" id="PF25989">
    <property type="entry name" value="YknX_C"/>
    <property type="match status" value="1"/>
</dbReference>
<dbReference type="RefSeq" id="WP_100920205.1">
    <property type="nucleotide sequence ID" value="NZ_CP020370.1"/>
</dbReference>
<dbReference type="InterPro" id="IPR058792">
    <property type="entry name" value="Beta-barrel_RND_2"/>
</dbReference>
<evidence type="ECO:0000313" key="5">
    <source>
        <dbReference type="Proteomes" id="UP000232638"/>
    </source>
</evidence>
<dbReference type="AlphaFoldDB" id="A0A2K8UA70"/>
<accession>A0A2K8UA70</accession>
<organism evidence="4 5">
    <name type="scientific">Candidatus Thiodictyon syntrophicum</name>
    <dbReference type="NCBI Taxonomy" id="1166950"/>
    <lineage>
        <taxon>Bacteria</taxon>
        <taxon>Pseudomonadati</taxon>
        <taxon>Pseudomonadota</taxon>
        <taxon>Gammaproteobacteria</taxon>
        <taxon>Chromatiales</taxon>
        <taxon>Chromatiaceae</taxon>
        <taxon>Thiodictyon</taxon>
    </lineage>
</organism>
<keyword evidence="5" id="KW-1185">Reference proteome</keyword>
<dbReference type="Pfam" id="PF25954">
    <property type="entry name" value="Beta-barrel_RND_2"/>
    <property type="match status" value="1"/>
</dbReference>
<dbReference type="InterPro" id="IPR058637">
    <property type="entry name" value="YknX-like_C"/>
</dbReference>
<sequence>MKAKTGLILLAVGAIGLLAALVSYGKVGADHAGAKAAPKPLPHPALAVTLVAPRTADWPRLIEASGGLFAWQEGVIAAETGGLRVVEVAVDVGDRVRHGQVLARLDQDTVKASLAQQEARVAQVRAALAEARANGDRARSVKDKGAMSEQQMTQYLIAEEAAKANLAAAEAALEMERIRLSQTRVLAVDDGVIAARAATLGTVVQAGTELFRIVRQGRVEWRAELTAQQLAQVRPGQEALIQLPGGETVTGKVRIAAPTLDANTRYGLVYVDLPAAGPARPGMFAQGTIRLGASPALTLPESAVVLRDGTSFVFEVLPDDRVAQRKVETGRRSAGQVEILSGLDAAARVVESGGAFLADGDLVRVESAAAPAGVEEKKVSRE</sequence>
<evidence type="ECO:0000259" key="3">
    <source>
        <dbReference type="Pfam" id="PF25989"/>
    </source>
</evidence>
<evidence type="ECO:0000259" key="2">
    <source>
        <dbReference type="Pfam" id="PF25954"/>
    </source>
</evidence>
<feature type="domain" description="CusB-like beta-barrel" evidence="2">
    <location>
        <begin position="223"/>
        <end position="289"/>
    </location>
</feature>
<reference evidence="4 5" key="1">
    <citation type="submission" date="2017-03" db="EMBL/GenBank/DDBJ databases">
        <title>Complete genome sequence of Candidatus 'Thiodictyon syntrophicum' sp. nov. strain Cad16T, a photolithoautotroph purple sulfur bacterium isolated from an alpine meromictic lake.</title>
        <authorList>
            <person name="Luedin S.M."/>
            <person name="Pothier J.F."/>
            <person name="Danza F."/>
            <person name="Storelli N."/>
            <person name="Wittwer M."/>
            <person name="Tonolla M."/>
        </authorList>
    </citation>
    <scope>NUCLEOTIDE SEQUENCE [LARGE SCALE GENOMIC DNA]</scope>
    <source>
        <strain evidence="4 5">Cad16T</strain>
    </source>
</reference>
<comment type="similarity">
    <text evidence="1">Belongs to the membrane fusion protein (MFP) (TC 8.A.1) family.</text>
</comment>
<dbReference type="EMBL" id="CP020370">
    <property type="protein sequence ID" value="AUB82478.1"/>
    <property type="molecule type" value="Genomic_DNA"/>
</dbReference>
<proteinExistence type="inferred from homology"/>
<dbReference type="SUPFAM" id="SSF111369">
    <property type="entry name" value="HlyD-like secretion proteins"/>
    <property type="match status" value="1"/>
</dbReference>
<feature type="domain" description="YknX-like C-terminal permuted SH3-like" evidence="3">
    <location>
        <begin position="296"/>
        <end position="365"/>
    </location>
</feature>
<evidence type="ECO:0000256" key="1">
    <source>
        <dbReference type="ARBA" id="ARBA00009477"/>
    </source>
</evidence>
<dbReference type="PANTHER" id="PTHR30469">
    <property type="entry name" value="MULTIDRUG RESISTANCE PROTEIN MDTA"/>
    <property type="match status" value="1"/>
</dbReference>
<dbReference type="OrthoDB" id="7265739at2"/>